<accession>A0A7V4G9D4</accession>
<sequence>MIDTPVPRWRLYLLPAAWTLIILLLSGDLGSSAHTTGLIFWLLSHLAPFSPPTILQIHDILRKTAHVVAYGLLFVLYYRAFWHSGGQRRLVSIGAAMGLCLIVALVDEGRQVSVASRSGRLADVLLDMAGVVGLGLLAALTRLPRPRLPQESKMGPGERVGGA</sequence>
<keyword evidence="1" id="KW-0812">Transmembrane</keyword>
<organism evidence="3">
    <name type="scientific">Desulfobacca acetoxidans</name>
    <dbReference type="NCBI Taxonomy" id="60893"/>
    <lineage>
        <taxon>Bacteria</taxon>
        <taxon>Pseudomonadati</taxon>
        <taxon>Thermodesulfobacteriota</taxon>
        <taxon>Desulfobaccia</taxon>
        <taxon>Desulfobaccales</taxon>
        <taxon>Desulfobaccaceae</taxon>
        <taxon>Desulfobacca</taxon>
    </lineage>
</organism>
<gene>
    <name evidence="3" type="ORF">ENT08_08725</name>
</gene>
<feature type="transmembrane region" description="Helical" evidence="1">
    <location>
        <begin position="90"/>
        <end position="106"/>
    </location>
</feature>
<feature type="transmembrane region" description="Helical" evidence="1">
    <location>
        <begin position="12"/>
        <end position="40"/>
    </location>
</feature>
<dbReference type="NCBIfam" id="NF037970">
    <property type="entry name" value="vanZ_1"/>
    <property type="match status" value="1"/>
</dbReference>
<reference evidence="3" key="1">
    <citation type="journal article" date="2020" name="mSystems">
        <title>Genome- and Community-Level Interaction Insights into Carbon Utilization and Element Cycling Functions of Hydrothermarchaeota in Hydrothermal Sediment.</title>
        <authorList>
            <person name="Zhou Z."/>
            <person name="Liu Y."/>
            <person name="Xu W."/>
            <person name="Pan J."/>
            <person name="Luo Z.H."/>
            <person name="Li M."/>
        </authorList>
    </citation>
    <scope>NUCLEOTIDE SEQUENCE [LARGE SCALE GENOMIC DNA]</scope>
    <source>
        <strain evidence="3">SpSt-548</strain>
    </source>
</reference>
<feature type="transmembrane region" description="Helical" evidence="1">
    <location>
        <begin position="60"/>
        <end position="78"/>
    </location>
</feature>
<evidence type="ECO:0000313" key="3">
    <source>
        <dbReference type="EMBL" id="HGS05800.1"/>
    </source>
</evidence>
<protein>
    <recommendedName>
        <fullName evidence="2">VanZ-like domain-containing protein</fullName>
    </recommendedName>
</protein>
<dbReference type="Pfam" id="PF04892">
    <property type="entry name" value="VanZ"/>
    <property type="match status" value="1"/>
</dbReference>
<evidence type="ECO:0000256" key="1">
    <source>
        <dbReference type="SAM" id="Phobius"/>
    </source>
</evidence>
<feature type="transmembrane region" description="Helical" evidence="1">
    <location>
        <begin position="126"/>
        <end position="144"/>
    </location>
</feature>
<dbReference type="EMBL" id="DSXI01000519">
    <property type="protein sequence ID" value="HGS05800.1"/>
    <property type="molecule type" value="Genomic_DNA"/>
</dbReference>
<proteinExistence type="predicted"/>
<keyword evidence="1" id="KW-0472">Membrane</keyword>
<dbReference type="InterPro" id="IPR006976">
    <property type="entry name" value="VanZ-like"/>
</dbReference>
<dbReference type="AlphaFoldDB" id="A0A7V4G9D4"/>
<comment type="caution">
    <text evidence="3">The sequence shown here is derived from an EMBL/GenBank/DDBJ whole genome shotgun (WGS) entry which is preliminary data.</text>
</comment>
<evidence type="ECO:0000259" key="2">
    <source>
        <dbReference type="Pfam" id="PF04892"/>
    </source>
</evidence>
<keyword evidence="1" id="KW-1133">Transmembrane helix</keyword>
<name>A0A7V4G9D4_9BACT</name>
<feature type="domain" description="VanZ-like" evidence="2">
    <location>
        <begin position="20"/>
        <end position="132"/>
    </location>
</feature>